<dbReference type="PROSITE" id="PS50600">
    <property type="entry name" value="ULP_PROTEASE"/>
    <property type="match status" value="1"/>
</dbReference>
<accession>A0A1X6PDW7</accession>
<sequence>MVEYDGTADALFSMRRRDKQRRWVLFTRALLDKLYSFIITARSTYTAATRSLSSDVLSFSLRRQDLVKLGTAPLQPFVIPPEAAVGPLCGPNPDFMVIDGQSLGCTDPDDANPPRLDEEVPVLDIATSAQCIVQSPPLCAAITKVLRSSNALTGPQSLLLGAWHNTIAINDRARFEKAAARLFFHFFLYGEEDGGAVSRACGATGAAGVTKSCKTAKPAASTSGTADPPAPVTSSLESKLRTDGDGNLTLCGKGAPAKLPSDLWQDRWRDVTDAVDSIGFLTNLVSWFADELDDDSDFRYALASVLLNAVDMELAVDKLFSDADNKKETLQRRWVNSYYCKKWGGMPTPADYKAWRLAKYGAAAASMEDPLVSFESFPGLFRVRPNVRDSDALKRRVAFKGTDCHAAHVEGDGDACNKAFSIKCGLTQGVFNVVLPRVITLGFRRMFRAESVGEALSIVLERFPRLPKVIFDEVACKLDKNALCHVRSILRKHGVRTSLAYMSPTIYMTHKVVQVAMMNIRKLQRLSSANTTAENDHVLLAPFFHSQLARQCQRGSTCSCQASIEATGNRETETALPDKFEPERDPIAFDLLSVVSVDGEDGDQDHPLGDAQAGDTGVAVDGGVRGGVAGDAGDAPVGSGSAQPQPRLPNVTIKPMSTAPLPYEHDSGVDGLVAGRPPAMVVRAVNKANIVLTVADFRVLAGDKWLNDAVMNSLVALINHRAEQVRCWSAANPDTAVSSSDLEALMRTPRTFMHNNFFFSRLQERAGCYDYAGVRTRGYKSVLDIGAIDGVLIPVNVANLHWFLVVVDIRERQFLYYDSYCGDGAASVLHVLDRGFHE</sequence>
<dbReference type="InterPro" id="IPR038765">
    <property type="entry name" value="Papain-like_cys_pep_sf"/>
</dbReference>
<dbReference type="Proteomes" id="UP000218209">
    <property type="component" value="Unassembled WGS sequence"/>
</dbReference>
<name>A0A1X6PDW7_PORUM</name>
<organism evidence="6 7">
    <name type="scientific">Porphyra umbilicalis</name>
    <name type="common">Purple laver</name>
    <name type="synonym">Red alga</name>
    <dbReference type="NCBI Taxonomy" id="2786"/>
    <lineage>
        <taxon>Eukaryota</taxon>
        <taxon>Rhodophyta</taxon>
        <taxon>Bangiophyceae</taxon>
        <taxon>Bangiales</taxon>
        <taxon>Bangiaceae</taxon>
        <taxon>Porphyra</taxon>
    </lineage>
</organism>
<dbReference type="AlphaFoldDB" id="A0A1X6PDW7"/>
<feature type="compositionally biased region" description="Low complexity" evidence="4">
    <location>
        <begin position="631"/>
        <end position="640"/>
    </location>
</feature>
<dbReference type="EMBL" id="KV918802">
    <property type="protein sequence ID" value="OSX78915.1"/>
    <property type="molecule type" value="Genomic_DNA"/>
</dbReference>
<evidence type="ECO:0000313" key="6">
    <source>
        <dbReference type="EMBL" id="OSX78915.1"/>
    </source>
</evidence>
<dbReference type="GO" id="GO:0008234">
    <property type="term" value="F:cysteine-type peptidase activity"/>
    <property type="evidence" value="ECO:0007669"/>
    <property type="project" value="InterPro"/>
</dbReference>
<dbReference type="OrthoDB" id="442460at2759"/>
<reference evidence="6 7" key="1">
    <citation type="submission" date="2017-03" db="EMBL/GenBank/DDBJ databases">
        <title>WGS assembly of Porphyra umbilicalis.</title>
        <authorList>
            <person name="Brawley S.H."/>
            <person name="Blouin N.A."/>
            <person name="Ficko-Blean E."/>
            <person name="Wheeler G.L."/>
            <person name="Lohr M."/>
            <person name="Goodson H.V."/>
            <person name="Jenkins J.W."/>
            <person name="Blaby-Haas C.E."/>
            <person name="Helliwell K.E."/>
            <person name="Chan C."/>
            <person name="Marriage T."/>
            <person name="Bhattacharya D."/>
            <person name="Klein A.S."/>
            <person name="Badis Y."/>
            <person name="Brodie J."/>
            <person name="Cao Y."/>
            <person name="Collen J."/>
            <person name="Dittami S.M."/>
            <person name="Gachon C.M."/>
            <person name="Green B.R."/>
            <person name="Karpowicz S."/>
            <person name="Kim J.W."/>
            <person name="Kudahl U."/>
            <person name="Lin S."/>
            <person name="Michel G."/>
            <person name="Mittag M."/>
            <person name="Olson B.J."/>
            <person name="Pangilinan J."/>
            <person name="Peng Y."/>
            <person name="Qiu H."/>
            <person name="Shu S."/>
            <person name="Singer J.T."/>
            <person name="Smith A.G."/>
            <person name="Sprecher B.N."/>
            <person name="Wagner V."/>
            <person name="Wang W."/>
            <person name="Wang Z.-Y."/>
            <person name="Yan J."/>
            <person name="Yarish C."/>
            <person name="Zoeuner-Riek S."/>
            <person name="Zhuang Y."/>
            <person name="Zou Y."/>
            <person name="Lindquist E.A."/>
            <person name="Grimwood J."/>
            <person name="Barry K."/>
            <person name="Rokhsar D.S."/>
            <person name="Schmutz J."/>
            <person name="Stiller J.W."/>
            <person name="Grossman A.R."/>
            <person name="Prochnik S.E."/>
        </authorList>
    </citation>
    <scope>NUCLEOTIDE SEQUENCE [LARGE SCALE GENOMIC DNA]</scope>
    <source>
        <strain evidence="6">4086291</strain>
    </source>
</reference>
<evidence type="ECO:0000259" key="5">
    <source>
        <dbReference type="PROSITE" id="PS50600"/>
    </source>
</evidence>
<protein>
    <recommendedName>
        <fullName evidence="5">Ubiquitin-like protease family profile domain-containing protein</fullName>
    </recommendedName>
</protein>
<evidence type="ECO:0000256" key="1">
    <source>
        <dbReference type="ARBA" id="ARBA00005234"/>
    </source>
</evidence>
<feature type="region of interest" description="Disordered" evidence="4">
    <location>
        <begin position="600"/>
        <end position="649"/>
    </location>
</feature>
<keyword evidence="3" id="KW-0378">Hydrolase</keyword>
<evidence type="ECO:0000256" key="4">
    <source>
        <dbReference type="SAM" id="MobiDB-lite"/>
    </source>
</evidence>
<feature type="region of interest" description="Disordered" evidence="4">
    <location>
        <begin position="217"/>
        <end position="240"/>
    </location>
</feature>
<evidence type="ECO:0000256" key="2">
    <source>
        <dbReference type="ARBA" id="ARBA00022670"/>
    </source>
</evidence>
<keyword evidence="2" id="KW-0645">Protease</keyword>
<feature type="domain" description="Ubiquitin-like protease family profile" evidence="5">
    <location>
        <begin position="690"/>
        <end position="838"/>
    </location>
</feature>
<evidence type="ECO:0000256" key="3">
    <source>
        <dbReference type="ARBA" id="ARBA00022801"/>
    </source>
</evidence>
<dbReference type="InterPro" id="IPR003653">
    <property type="entry name" value="Peptidase_C48_C"/>
</dbReference>
<keyword evidence="7" id="KW-1185">Reference proteome</keyword>
<evidence type="ECO:0000313" key="7">
    <source>
        <dbReference type="Proteomes" id="UP000218209"/>
    </source>
</evidence>
<dbReference type="Gene3D" id="3.40.395.10">
    <property type="entry name" value="Adenoviral Proteinase, Chain A"/>
    <property type="match status" value="1"/>
</dbReference>
<gene>
    <name evidence="6" type="ORF">BU14_0095s0031</name>
</gene>
<proteinExistence type="inferred from homology"/>
<dbReference type="Pfam" id="PF02902">
    <property type="entry name" value="Peptidase_C48"/>
    <property type="match status" value="1"/>
</dbReference>
<comment type="similarity">
    <text evidence="1">Belongs to the peptidase C48 family.</text>
</comment>
<dbReference type="GO" id="GO:0006508">
    <property type="term" value="P:proteolysis"/>
    <property type="evidence" value="ECO:0007669"/>
    <property type="project" value="UniProtKB-KW"/>
</dbReference>
<dbReference type="SUPFAM" id="SSF54001">
    <property type="entry name" value="Cysteine proteinases"/>
    <property type="match status" value="1"/>
</dbReference>
<feature type="compositionally biased region" description="Low complexity" evidence="4">
    <location>
        <begin position="609"/>
        <end position="622"/>
    </location>
</feature>